<gene>
    <name evidence="1" type="ORF">FSP39_002796</name>
</gene>
<accession>A0AA89BWR9</accession>
<name>A0AA89BWR9_PINIB</name>
<evidence type="ECO:0000313" key="2">
    <source>
        <dbReference type="Proteomes" id="UP001186944"/>
    </source>
</evidence>
<sequence length="177" mass="19643">MLAFINQIYSATFYFWFVHIGFAAGGNFNYVGSGTNYLCLPRDPQFSDGSHAVSASFTNYIYGAEYETNFFGDKSADQDVPCAVCQSTAGTNILMIPGRLTCYQGWTRQYKGFLSSNYYGYKGQSEYVCVEENAEYLFGGEKSTNGALFYPTIFACGTLQCPPYKNDEPVTCVVCSK</sequence>
<proteinExistence type="predicted"/>
<dbReference type="PANTHER" id="PTHR24024">
    <property type="entry name" value="PULMONARY SURFACTANT-ASSOCIATED PROTEIN A"/>
    <property type="match status" value="1"/>
</dbReference>
<reference evidence="1" key="1">
    <citation type="submission" date="2019-08" db="EMBL/GenBank/DDBJ databases">
        <title>The improved chromosome-level genome for the pearl oyster Pinctada fucata martensii using PacBio sequencing and Hi-C.</title>
        <authorList>
            <person name="Zheng Z."/>
        </authorList>
    </citation>
    <scope>NUCLEOTIDE SEQUENCE</scope>
    <source>
        <strain evidence="1">ZZ-2019</strain>
        <tissue evidence="1">Adductor muscle</tissue>
    </source>
</reference>
<protein>
    <submittedName>
        <fullName evidence="1">Uncharacterized protein</fullName>
    </submittedName>
</protein>
<evidence type="ECO:0000313" key="1">
    <source>
        <dbReference type="EMBL" id="KAK3099334.1"/>
    </source>
</evidence>
<dbReference type="Proteomes" id="UP001186944">
    <property type="component" value="Unassembled WGS sequence"/>
</dbReference>
<dbReference type="GO" id="GO:0005615">
    <property type="term" value="C:extracellular space"/>
    <property type="evidence" value="ECO:0007669"/>
    <property type="project" value="TreeGrafter"/>
</dbReference>
<comment type="caution">
    <text evidence="1">The sequence shown here is derived from an EMBL/GenBank/DDBJ whole genome shotgun (WGS) entry which is preliminary data.</text>
</comment>
<organism evidence="1 2">
    <name type="scientific">Pinctada imbricata</name>
    <name type="common">Atlantic pearl-oyster</name>
    <name type="synonym">Pinctada martensii</name>
    <dbReference type="NCBI Taxonomy" id="66713"/>
    <lineage>
        <taxon>Eukaryota</taxon>
        <taxon>Metazoa</taxon>
        <taxon>Spiralia</taxon>
        <taxon>Lophotrochozoa</taxon>
        <taxon>Mollusca</taxon>
        <taxon>Bivalvia</taxon>
        <taxon>Autobranchia</taxon>
        <taxon>Pteriomorphia</taxon>
        <taxon>Pterioida</taxon>
        <taxon>Pterioidea</taxon>
        <taxon>Pteriidae</taxon>
        <taxon>Pinctada</taxon>
    </lineage>
</organism>
<dbReference type="InterPro" id="IPR051077">
    <property type="entry name" value="Ca-dependent_lectin"/>
</dbReference>
<keyword evidence="2" id="KW-1185">Reference proteome</keyword>
<dbReference type="PANTHER" id="PTHR24024:SF18">
    <property type="entry name" value="SHORT-CHAIN COLLAGEN C4-LIKE"/>
    <property type="match status" value="1"/>
</dbReference>
<dbReference type="EMBL" id="VSWD01000006">
    <property type="protein sequence ID" value="KAK3099334.1"/>
    <property type="molecule type" value="Genomic_DNA"/>
</dbReference>
<dbReference type="AlphaFoldDB" id="A0AA89BWR9"/>